<sequence>MMTIPTEQRVCAICDGADKNTLHKQDFLIPSAKNALSYKVVCCEQCGFAYADNIPSQIELDAFYQDAEHHLHSVDIPVGLSSIHADFFDYVQQKLPLSEQSKVLDVGCSMGHFLNYFKLAGIQNLTGLEPSASATMLAKKHYDINVISSSLDKYQTSNKYDVISLCGVLEHIETLSAAINHMDDLLAVEGHVFIAVPDVESFGKLTLTEPFLEFALEHINFFSKTSLSNIFEINGFEMVHCESKYYPFYNNNYLLAVFKKSVDKTSCDDIVFDAVTKPSIEAYIQHSNDLLVSINNTLDLLIQSQEPVIVWGAGSFTTRLCATTRLSEVNLLGFVDKNAQLHTKTLLGRTIHPAKWVEENRQATIVIASSTYAKEITNELHNQYVWAGKIIEL</sequence>
<dbReference type="AlphaFoldDB" id="A0A0F9QJ01"/>
<name>A0A0F9QJ01_9ZZZZ</name>
<reference evidence="1" key="1">
    <citation type="journal article" date="2015" name="Nature">
        <title>Complex archaea that bridge the gap between prokaryotes and eukaryotes.</title>
        <authorList>
            <person name="Spang A."/>
            <person name="Saw J.H."/>
            <person name="Jorgensen S.L."/>
            <person name="Zaremba-Niedzwiedzka K."/>
            <person name="Martijn J."/>
            <person name="Lind A.E."/>
            <person name="van Eijk R."/>
            <person name="Schleper C."/>
            <person name="Guy L."/>
            <person name="Ettema T.J."/>
        </authorList>
    </citation>
    <scope>NUCLEOTIDE SEQUENCE</scope>
</reference>
<dbReference type="Pfam" id="PF13489">
    <property type="entry name" value="Methyltransf_23"/>
    <property type="match status" value="1"/>
</dbReference>
<dbReference type="PANTHER" id="PTHR43861">
    <property type="entry name" value="TRANS-ACONITATE 2-METHYLTRANSFERASE-RELATED"/>
    <property type="match status" value="1"/>
</dbReference>
<evidence type="ECO:0000313" key="1">
    <source>
        <dbReference type="EMBL" id="KKN44085.1"/>
    </source>
</evidence>
<dbReference type="CDD" id="cd02440">
    <property type="entry name" value="AdoMet_MTases"/>
    <property type="match status" value="1"/>
</dbReference>
<dbReference type="InterPro" id="IPR029063">
    <property type="entry name" value="SAM-dependent_MTases_sf"/>
</dbReference>
<evidence type="ECO:0008006" key="2">
    <source>
        <dbReference type="Google" id="ProtNLM"/>
    </source>
</evidence>
<proteinExistence type="predicted"/>
<comment type="caution">
    <text evidence="1">The sequence shown here is derived from an EMBL/GenBank/DDBJ whole genome shotgun (WGS) entry which is preliminary data.</text>
</comment>
<gene>
    <name evidence="1" type="ORF">LCGC14_0696670</name>
</gene>
<dbReference type="SUPFAM" id="SSF53335">
    <property type="entry name" value="S-adenosyl-L-methionine-dependent methyltransferases"/>
    <property type="match status" value="1"/>
</dbReference>
<dbReference type="Gene3D" id="3.40.50.150">
    <property type="entry name" value="Vaccinia Virus protein VP39"/>
    <property type="match status" value="1"/>
</dbReference>
<dbReference type="Gene3D" id="3.40.50.720">
    <property type="entry name" value="NAD(P)-binding Rossmann-like Domain"/>
    <property type="match status" value="1"/>
</dbReference>
<accession>A0A0F9QJ01</accession>
<dbReference type="PANTHER" id="PTHR43861:SF6">
    <property type="entry name" value="METHYLTRANSFERASE TYPE 11"/>
    <property type="match status" value="1"/>
</dbReference>
<protein>
    <recommendedName>
        <fullName evidence="2">C-methyltransferase domain-containing protein</fullName>
    </recommendedName>
</protein>
<dbReference type="EMBL" id="LAZR01001471">
    <property type="protein sequence ID" value="KKN44085.1"/>
    <property type="molecule type" value="Genomic_DNA"/>
</dbReference>
<organism evidence="1">
    <name type="scientific">marine sediment metagenome</name>
    <dbReference type="NCBI Taxonomy" id="412755"/>
    <lineage>
        <taxon>unclassified sequences</taxon>
        <taxon>metagenomes</taxon>
        <taxon>ecological metagenomes</taxon>
    </lineage>
</organism>